<dbReference type="GO" id="GO:0052689">
    <property type="term" value="F:carboxylic ester hydrolase activity"/>
    <property type="evidence" value="ECO:0007669"/>
    <property type="project" value="UniProtKB-KW"/>
</dbReference>
<comment type="similarity">
    <text evidence="1">Belongs to the type-B carboxylesterase/lipase family.</text>
</comment>
<evidence type="ECO:0000256" key="4">
    <source>
        <dbReference type="ARBA" id="ARBA00023180"/>
    </source>
</evidence>
<accession>A0A7R9DMV5</accession>
<evidence type="ECO:0000256" key="2">
    <source>
        <dbReference type="ARBA" id="ARBA00022487"/>
    </source>
</evidence>
<dbReference type="PANTHER" id="PTHR43142">
    <property type="entry name" value="CARBOXYLIC ESTER HYDROLASE"/>
    <property type="match status" value="1"/>
</dbReference>
<evidence type="ECO:0000259" key="5">
    <source>
        <dbReference type="Pfam" id="PF00135"/>
    </source>
</evidence>
<evidence type="ECO:0000313" key="6">
    <source>
        <dbReference type="EMBL" id="CAD7417647.1"/>
    </source>
</evidence>
<dbReference type="AlphaFoldDB" id="A0A7R9DMV5"/>
<reference evidence="6" key="1">
    <citation type="submission" date="2020-11" db="EMBL/GenBank/DDBJ databases">
        <authorList>
            <person name="Tran Van P."/>
        </authorList>
    </citation>
    <scope>NUCLEOTIDE SEQUENCE</scope>
</reference>
<keyword evidence="2" id="KW-0719">Serine esterase</keyword>
<dbReference type="InterPro" id="IPR002018">
    <property type="entry name" value="CarbesteraseB"/>
</dbReference>
<dbReference type="SUPFAM" id="SSF53474">
    <property type="entry name" value="alpha/beta-Hydrolases"/>
    <property type="match status" value="1"/>
</dbReference>
<name>A0A7R9DMV5_TIMPO</name>
<organism evidence="6">
    <name type="scientific">Timema poppense</name>
    <name type="common">Walking stick</name>
    <dbReference type="NCBI Taxonomy" id="170557"/>
    <lineage>
        <taxon>Eukaryota</taxon>
        <taxon>Metazoa</taxon>
        <taxon>Ecdysozoa</taxon>
        <taxon>Arthropoda</taxon>
        <taxon>Hexapoda</taxon>
        <taxon>Insecta</taxon>
        <taxon>Pterygota</taxon>
        <taxon>Neoptera</taxon>
        <taxon>Polyneoptera</taxon>
        <taxon>Phasmatodea</taxon>
        <taxon>Timematodea</taxon>
        <taxon>Timematoidea</taxon>
        <taxon>Timematidae</taxon>
        <taxon>Timema</taxon>
    </lineage>
</organism>
<dbReference type="PANTHER" id="PTHR43142:SF1">
    <property type="entry name" value="CARBOXYLIC ESTER HYDROLASE"/>
    <property type="match status" value="1"/>
</dbReference>
<dbReference type="Gene3D" id="3.40.50.1820">
    <property type="entry name" value="alpha/beta hydrolase"/>
    <property type="match status" value="1"/>
</dbReference>
<proteinExistence type="inferred from homology"/>
<sequence length="483" mass="53849">MKTGRFLLFEQVTRAMCDLEDGMETVIVNVAQGALRGRKVNSRPGSPYYSFQGIPYAKPPVGSRRFKSPEPMDPWRGERDSLEEGSICIHFDMLMKQLRGVEDCLFLNVPDGGSTALKAVMVWIHGGGFTMGSGNIDFYGPDYFVHADVILVTFNYRLGALGFLCLNDTNVSANNGLKDQVAVLRWVQQNIAQFGGDPDNVTIFGERLFHRAIAQSGSVLNPWAFIESSRTRAFRLGELLGCKTDDAEELVRFLRGVTAKSIVEAQENTLTPEEKVSGLVFPFLPEVESEGPHNFLPKKPLELIKSGSIHEVPLIMGMTSHEGLVSLQALGRDQAKALNGVEKNFDRFVPEDLVDKNSTRSAEISNKIRQLYFKDEPVSEKTLPQYIDLVTDTWFGAGIYRAVKEHVTSCRAPLYYYQFAFDGQLGIFKRMLGVDFIKGVCHGDDLGYLFTSKLNSGHLDPSTPEMKVLSLMVELWTSFARDG</sequence>
<evidence type="ECO:0000256" key="3">
    <source>
        <dbReference type="ARBA" id="ARBA00022801"/>
    </source>
</evidence>
<evidence type="ECO:0000256" key="1">
    <source>
        <dbReference type="ARBA" id="ARBA00005964"/>
    </source>
</evidence>
<dbReference type="Pfam" id="PF00135">
    <property type="entry name" value="COesterase"/>
    <property type="match status" value="2"/>
</dbReference>
<gene>
    <name evidence="6" type="ORF">TPSB3V08_LOCUS11932</name>
</gene>
<protein>
    <recommendedName>
        <fullName evidence="5">Carboxylesterase type B domain-containing protein</fullName>
    </recommendedName>
</protein>
<feature type="domain" description="Carboxylesterase type B" evidence="5">
    <location>
        <begin position="26"/>
        <end position="206"/>
    </location>
</feature>
<keyword evidence="3" id="KW-0378">Hydrolase</keyword>
<keyword evidence="4" id="KW-0325">Glycoprotein</keyword>
<dbReference type="InterPro" id="IPR029058">
    <property type="entry name" value="AB_hydrolase_fold"/>
</dbReference>
<dbReference type="EMBL" id="OD014387">
    <property type="protein sequence ID" value="CAD7417647.1"/>
    <property type="molecule type" value="Genomic_DNA"/>
</dbReference>
<feature type="domain" description="Carboxylesterase type B" evidence="5">
    <location>
        <begin position="207"/>
        <end position="483"/>
    </location>
</feature>